<accession>A0ACB8YXT9</accession>
<reference evidence="2" key="1">
    <citation type="journal article" date="2022" name="Mol. Ecol. Resour.">
        <title>The genomes of chicory, endive, great burdock and yacon provide insights into Asteraceae palaeo-polyploidization history and plant inulin production.</title>
        <authorList>
            <person name="Fan W."/>
            <person name="Wang S."/>
            <person name="Wang H."/>
            <person name="Wang A."/>
            <person name="Jiang F."/>
            <person name="Liu H."/>
            <person name="Zhao H."/>
            <person name="Xu D."/>
            <person name="Zhang Y."/>
        </authorList>
    </citation>
    <scope>NUCLEOTIDE SEQUENCE [LARGE SCALE GENOMIC DNA]</scope>
    <source>
        <strain evidence="2">cv. Punajuju</strain>
    </source>
</reference>
<proteinExistence type="predicted"/>
<dbReference type="EMBL" id="CM042017">
    <property type="protein sequence ID" value="KAI3690332.1"/>
    <property type="molecule type" value="Genomic_DNA"/>
</dbReference>
<dbReference type="Proteomes" id="UP001055811">
    <property type="component" value="Linkage Group LG09"/>
</dbReference>
<gene>
    <name evidence="1" type="ORF">L2E82_48312</name>
</gene>
<comment type="caution">
    <text evidence="1">The sequence shown here is derived from an EMBL/GenBank/DDBJ whole genome shotgun (WGS) entry which is preliminary data.</text>
</comment>
<evidence type="ECO:0000313" key="1">
    <source>
        <dbReference type="EMBL" id="KAI3690332.1"/>
    </source>
</evidence>
<evidence type="ECO:0000313" key="2">
    <source>
        <dbReference type="Proteomes" id="UP001055811"/>
    </source>
</evidence>
<reference evidence="1 2" key="2">
    <citation type="journal article" date="2022" name="Mol. Ecol. Resour.">
        <title>The genomes of chicory, endive, great burdock and yacon provide insights into Asteraceae paleo-polyploidization history and plant inulin production.</title>
        <authorList>
            <person name="Fan W."/>
            <person name="Wang S."/>
            <person name="Wang H."/>
            <person name="Wang A."/>
            <person name="Jiang F."/>
            <person name="Liu H."/>
            <person name="Zhao H."/>
            <person name="Xu D."/>
            <person name="Zhang Y."/>
        </authorList>
    </citation>
    <scope>NUCLEOTIDE SEQUENCE [LARGE SCALE GENOMIC DNA]</scope>
    <source>
        <strain evidence="2">cv. Punajuju</strain>
        <tissue evidence="1">Leaves</tissue>
    </source>
</reference>
<protein>
    <submittedName>
        <fullName evidence="1">Uncharacterized protein</fullName>
    </submittedName>
</protein>
<keyword evidence="2" id="KW-1185">Reference proteome</keyword>
<name>A0ACB8YXT9_CICIN</name>
<organism evidence="1 2">
    <name type="scientific">Cichorium intybus</name>
    <name type="common">Chicory</name>
    <dbReference type="NCBI Taxonomy" id="13427"/>
    <lineage>
        <taxon>Eukaryota</taxon>
        <taxon>Viridiplantae</taxon>
        <taxon>Streptophyta</taxon>
        <taxon>Embryophyta</taxon>
        <taxon>Tracheophyta</taxon>
        <taxon>Spermatophyta</taxon>
        <taxon>Magnoliopsida</taxon>
        <taxon>eudicotyledons</taxon>
        <taxon>Gunneridae</taxon>
        <taxon>Pentapetalae</taxon>
        <taxon>asterids</taxon>
        <taxon>campanulids</taxon>
        <taxon>Asterales</taxon>
        <taxon>Asteraceae</taxon>
        <taxon>Cichorioideae</taxon>
        <taxon>Cichorieae</taxon>
        <taxon>Cichoriinae</taxon>
        <taxon>Cichorium</taxon>
    </lineage>
</organism>
<sequence length="82" mass="9043">MRKIKFQVLRALTGNLSYFVGDLLHLFSYLPLDIEVCPTDGVIQSSFKDTNTRKISDGGRFISGFGAGVIEALLIVTPVRQP</sequence>